<organism evidence="2 3">
    <name type="scientific">Moheibacter sediminis</name>
    <dbReference type="NCBI Taxonomy" id="1434700"/>
    <lineage>
        <taxon>Bacteria</taxon>
        <taxon>Pseudomonadati</taxon>
        <taxon>Bacteroidota</taxon>
        <taxon>Flavobacteriia</taxon>
        <taxon>Flavobacteriales</taxon>
        <taxon>Weeksellaceae</taxon>
        <taxon>Moheibacter</taxon>
    </lineage>
</organism>
<sequence length="125" mass="14433">MEKIQKIFILFITCIMLAAPAMAYTSIMVLPDKKEVGCCAEKLDEHHSENSHDSKSCKDEKHCGDNCPTHDCCVHMNVLKNFVQNSNPKLNSVSFPLEQIKNEHYLSFYFKDISYSFWHPPKYVS</sequence>
<evidence type="ECO:0000313" key="2">
    <source>
        <dbReference type="EMBL" id="SMC48922.1"/>
    </source>
</evidence>
<feature type="chain" id="PRO_5012122299" description="Transmembrane protein" evidence="1">
    <location>
        <begin position="24"/>
        <end position="125"/>
    </location>
</feature>
<feature type="signal peptide" evidence="1">
    <location>
        <begin position="1"/>
        <end position="23"/>
    </location>
</feature>
<dbReference type="EMBL" id="FWXS01000003">
    <property type="protein sequence ID" value="SMC48922.1"/>
    <property type="molecule type" value="Genomic_DNA"/>
</dbReference>
<evidence type="ECO:0000313" key="3">
    <source>
        <dbReference type="Proteomes" id="UP000192393"/>
    </source>
</evidence>
<name>A0A1W1ZL36_9FLAO</name>
<reference evidence="2 3" key="1">
    <citation type="submission" date="2017-04" db="EMBL/GenBank/DDBJ databases">
        <authorList>
            <person name="Afonso C.L."/>
            <person name="Miller P.J."/>
            <person name="Scott M.A."/>
            <person name="Spackman E."/>
            <person name="Goraichik I."/>
            <person name="Dimitrov K.M."/>
            <person name="Suarez D.L."/>
            <person name="Swayne D.E."/>
        </authorList>
    </citation>
    <scope>NUCLEOTIDE SEQUENCE [LARGE SCALE GENOMIC DNA]</scope>
    <source>
        <strain evidence="2 3">CGMCC 1.12708</strain>
    </source>
</reference>
<dbReference type="Proteomes" id="UP000192393">
    <property type="component" value="Unassembled WGS sequence"/>
</dbReference>
<keyword evidence="1" id="KW-0732">Signal</keyword>
<keyword evidence="3" id="KW-1185">Reference proteome</keyword>
<protein>
    <recommendedName>
        <fullName evidence="4">Transmembrane protein</fullName>
    </recommendedName>
</protein>
<dbReference type="AlphaFoldDB" id="A0A1W1ZL36"/>
<evidence type="ECO:0000256" key="1">
    <source>
        <dbReference type="SAM" id="SignalP"/>
    </source>
</evidence>
<accession>A0A1W1ZL36</accession>
<gene>
    <name evidence="2" type="ORF">SAMN06296427_10329</name>
</gene>
<evidence type="ECO:0008006" key="4">
    <source>
        <dbReference type="Google" id="ProtNLM"/>
    </source>
</evidence>
<proteinExistence type="predicted"/>
<dbReference type="RefSeq" id="WP_084016629.1">
    <property type="nucleotide sequence ID" value="NZ_FWXS01000003.1"/>
</dbReference>
<dbReference type="STRING" id="1434700.SAMN06296427_10329"/>